<sequence>MAIACILLAGGIVPAARAADAPLSKVVAAYYPGGSSSRYPIEHIPADTLTHLFYAFARIEDGQCAAKANADANFVALAKLKREHPKLHTIISIGGWEGDGFSDAALTDASRKRFVSSCIAEFFDHQRGTFDGIDIDWEFPVYGGPQHIAARPQDHHNATLLLQEFRRQLDGIGKRRGQHLWLTAALPGGRMESAGAYDPAKSYELAAVAKTLDFINLMSYDMGTTFSPVTSFNAPMREVPEDPLAPESRRWNSVEGAVAYYRAHGVPADKLVVGVPFYGRGYHVTRDGNDGLYQPYSGTYPAGDWRVIKAKLLGDPQWQQHWHPVAQAPWLFNAKEHVFVSYEDPRSIGIRARFARDHGLRGVFTWELTADDDEGSLLRAMAQPFERDRAFGK</sequence>
<dbReference type="PANTHER" id="PTHR11177">
    <property type="entry name" value="CHITINASE"/>
    <property type="match status" value="1"/>
</dbReference>
<evidence type="ECO:0000259" key="10">
    <source>
        <dbReference type="PROSITE" id="PS51910"/>
    </source>
</evidence>
<dbReference type="Proteomes" id="UP000236220">
    <property type="component" value="Unassembled WGS sequence"/>
</dbReference>
<evidence type="ECO:0000256" key="6">
    <source>
        <dbReference type="ARBA" id="ARBA00023326"/>
    </source>
</evidence>
<evidence type="ECO:0000256" key="2">
    <source>
        <dbReference type="ARBA" id="ARBA00012729"/>
    </source>
</evidence>
<keyword evidence="4" id="KW-0146">Chitin degradation</keyword>
<comment type="catalytic activity">
    <reaction evidence="1">
        <text>Random endo-hydrolysis of N-acetyl-beta-D-glucosaminide (1-&gt;4)-beta-linkages in chitin and chitodextrins.</text>
        <dbReference type="EC" id="3.2.1.14"/>
    </reaction>
</comment>
<dbReference type="AlphaFoldDB" id="A0A2K1Q071"/>
<evidence type="ECO:0000313" key="12">
    <source>
        <dbReference type="Proteomes" id="UP000236220"/>
    </source>
</evidence>
<evidence type="ECO:0000256" key="5">
    <source>
        <dbReference type="ARBA" id="ARBA00023295"/>
    </source>
</evidence>
<dbReference type="GO" id="GO:0008843">
    <property type="term" value="F:endochitinase activity"/>
    <property type="evidence" value="ECO:0007669"/>
    <property type="project" value="UniProtKB-EC"/>
</dbReference>
<evidence type="ECO:0000256" key="8">
    <source>
        <dbReference type="RuleBase" id="RU004453"/>
    </source>
</evidence>
<gene>
    <name evidence="11" type="ORF">Lysil_2483</name>
</gene>
<feature type="chain" id="PRO_5014388314" description="chitinase" evidence="9">
    <location>
        <begin position="19"/>
        <end position="393"/>
    </location>
</feature>
<dbReference type="PANTHER" id="PTHR11177:SF317">
    <property type="entry name" value="CHITINASE 12-RELATED"/>
    <property type="match status" value="1"/>
</dbReference>
<evidence type="ECO:0000256" key="1">
    <source>
        <dbReference type="ARBA" id="ARBA00000822"/>
    </source>
</evidence>
<keyword evidence="6" id="KW-0119">Carbohydrate metabolism</keyword>
<dbReference type="InterPro" id="IPR001579">
    <property type="entry name" value="Glyco_hydro_18_chit_AS"/>
</dbReference>
<dbReference type="SUPFAM" id="SSF54556">
    <property type="entry name" value="Chitinase insertion domain"/>
    <property type="match status" value="1"/>
</dbReference>
<dbReference type="InterPro" id="IPR050314">
    <property type="entry name" value="Glycosyl_Hydrlase_18"/>
</dbReference>
<evidence type="ECO:0000256" key="9">
    <source>
        <dbReference type="SAM" id="SignalP"/>
    </source>
</evidence>
<feature type="domain" description="GH18" evidence="10">
    <location>
        <begin position="25"/>
        <end position="388"/>
    </location>
</feature>
<accession>A0A2K1Q071</accession>
<dbReference type="GO" id="GO:0000272">
    <property type="term" value="P:polysaccharide catabolic process"/>
    <property type="evidence" value="ECO:0007669"/>
    <property type="project" value="UniProtKB-KW"/>
</dbReference>
<dbReference type="InterPro" id="IPR001223">
    <property type="entry name" value="Glyco_hydro18_cat"/>
</dbReference>
<evidence type="ECO:0000313" key="11">
    <source>
        <dbReference type="EMBL" id="PNS08307.1"/>
    </source>
</evidence>
<dbReference type="EC" id="3.2.1.14" evidence="2"/>
<keyword evidence="12" id="KW-1185">Reference proteome</keyword>
<evidence type="ECO:0000256" key="3">
    <source>
        <dbReference type="ARBA" id="ARBA00022801"/>
    </source>
</evidence>
<evidence type="ECO:0000256" key="7">
    <source>
        <dbReference type="RuleBase" id="RU000489"/>
    </source>
</evidence>
<dbReference type="InterPro" id="IPR017853">
    <property type="entry name" value="GH"/>
</dbReference>
<evidence type="ECO:0000256" key="4">
    <source>
        <dbReference type="ARBA" id="ARBA00023024"/>
    </source>
</evidence>
<dbReference type="PROSITE" id="PS01095">
    <property type="entry name" value="GH18_1"/>
    <property type="match status" value="1"/>
</dbReference>
<dbReference type="PROSITE" id="PS51910">
    <property type="entry name" value="GH18_2"/>
    <property type="match status" value="1"/>
</dbReference>
<name>A0A2K1Q071_9GAMM</name>
<dbReference type="InterPro" id="IPR029070">
    <property type="entry name" value="Chitinase_insertion_sf"/>
</dbReference>
<feature type="signal peptide" evidence="9">
    <location>
        <begin position="1"/>
        <end position="18"/>
    </location>
</feature>
<keyword evidence="5 7" id="KW-0326">Glycosidase</keyword>
<proteinExistence type="inferred from homology"/>
<dbReference type="InterPro" id="IPR011583">
    <property type="entry name" value="Chitinase_II/V-like_cat"/>
</dbReference>
<dbReference type="Gene3D" id="3.10.50.10">
    <property type="match status" value="1"/>
</dbReference>
<dbReference type="GO" id="GO:0006032">
    <property type="term" value="P:chitin catabolic process"/>
    <property type="evidence" value="ECO:0007669"/>
    <property type="project" value="UniProtKB-KW"/>
</dbReference>
<keyword evidence="6" id="KW-0624">Polysaccharide degradation</keyword>
<keyword evidence="3 7" id="KW-0378">Hydrolase</keyword>
<comment type="caution">
    <text evidence="11">The sequence shown here is derived from an EMBL/GenBank/DDBJ whole genome shotgun (WGS) entry which is preliminary data.</text>
</comment>
<dbReference type="GO" id="GO:0008061">
    <property type="term" value="F:chitin binding"/>
    <property type="evidence" value="ECO:0007669"/>
    <property type="project" value="InterPro"/>
</dbReference>
<reference evidence="11 12" key="1">
    <citation type="submission" date="2017-08" db="EMBL/GenBank/DDBJ databases">
        <title>Lysobacter sylvestris genome.</title>
        <authorList>
            <person name="Zhang D.-C."/>
            <person name="Albuquerque L."/>
            <person name="Franca L."/>
            <person name="Froufe H.J.C."/>
            <person name="Barroso C."/>
            <person name="Egas C."/>
            <person name="Da Costa M."/>
            <person name="Margesin R."/>
        </authorList>
    </citation>
    <scope>NUCLEOTIDE SEQUENCE [LARGE SCALE GENOMIC DNA]</scope>
    <source>
        <strain evidence="11 12">AM20-91</strain>
    </source>
</reference>
<dbReference type="SUPFAM" id="SSF51445">
    <property type="entry name" value="(Trans)glycosidases"/>
    <property type="match status" value="1"/>
</dbReference>
<organism evidence="11 12">
    <name type="scientific">Solilutibacter silvestris</name>
    <dbReference type="NCBI Taxonomy" id="1645665"/>
    <lineage>
        <taxon>Bacteria</taxon>
        <taxon>Pseudomonadati</taxon>
        <taxon>Pseudomonadota</taxon>
        <taxon>Gammaproteobacteria</taxon>
        <taxon>Lysobacterales</taxon>
        <taxon>Lysobacteraceae</taxon>
        <taxon>Solilutibacter</taxon>
    </lineage>
</organism>
<dbReference type="Pfam" id="PF00704">
    <property type="entry name" value="Glyco_hydro_18"/>
    <property type="match status" value="1"/>
</dbReference>
<keyword evidence="9" id="KW-0732">Signal</keyword>
<protein>
    <recommendedName>
        <fullName evidence="2">chitinase</fullName>
        <ecNumber evidence="2">3.2.1.14</ecNumber>
    </recommendedName>
</protein>
<dbReference type="EMBL" id="NPZB01000002">
    <property type="protein sequence ID" value="PNS08307.1"/>
    <property type="molecule type" value="Genomic_DNA"/>
</dbReference>
<comment type="similarity">
    <text evidence="8">Belongs to the glycosyl hydrolase 18 family.</text>
</comment>
<dbReference type="SMART" id="SM00636">
    <property type="entry name" value="Glyco_18"/>
    <property type="match status" value="1"/>
</dbReference>
<dbReference type="CDD" id="cd06548">
    <property type="entry name" value="GH18_chitinase"/>
    <property type="match status" value="1"/>
</dbReference>
<dbReference type="Gene3D" id="3.20.20.80">
    <property type="entry name" value="Glycosidases"/>
    <property type="match status" value="1"/>
</dbReference>